<accession>A0A3B1E5P6</accession>
<evidence type="ECO:0000313" key="1">
    <source>
        <dbReference type="EMBL" id="VAY88106.1"/>
    </source>
</evidence>
<gene>
    <name evidence="1" type="ORF">MNB_ARC-1_790</name>
</gene>
<dbReference type="AlphaFoldDB" id="A0A3B1E5P6"/>
<proteinExistence type="predicted"/>
<sequence length="84" mass="9942">MIKRFSLPAKAIYYELCGEKRKALNIYADILKKDPNNKKAKISIRRLSGIYAKFSDINQEMLEKFNKIGNNKDLMEFEKWLLKI</sequence>
<name>A0A3B1E5P6_9ZZZZ</name>
<protein>
    <recommendedName>
        <fullName evidence="2">Tetratricopeptide repeat protein</fullName>
    </recommendedName>
</protein>
<reference evidence="1" key="1">
    <citation type="submission" date="2018-10" db="EMBL/GenBank/DDBJ databases">
        <authorList>
            <person name="Aoki K."/>
        </authorList>
    </citation>
    <scope>NUCLEOTIDE SEQUENCE</scope>
</reference>
<dbReference type="EMBL" id="UOYO01000046">
    <property type="protein sequence ID" value="VAY88106.1"/>
    <property type="molecule type" value="Genomic_DNA"/>
</dbReference>
<evidence type="ECO:0008006" key="2">
    <source>
        <dbReference type="Google" id="ProtNLM"/>
    </source>
</evidence>
<organism evidence="1">
    <name type="scientific">hydrothermal vent metagenome</name>
    <dbReference type="NCBI Taxonomy" id="652676"/>
    <lineage>
        <taxon>unclassified sequences</taxon>
        <taxon>metagenomes</taxon>
        <taxon>ecological metagenomes</taxon>
    </lineage>
</organism>